<feature type="site" description="Important for catalysis" evidence="6">
    <location>
        <position position="151"/>
    </location>
</feature>
<evidence type="ECO:0000256" key="7">
    <source>
        <dbReference type="RuleBase" id="RU004417"/>
    </source>
</evidence>
<dbReference type="Pfam" id="PF00208">
    <property type="entry name" value="ELFV_dehydrog"/>
    <property type="match status" value="1"/>
</dbReference>
<dbReference type="InterPro" id="IPR036291">
    <property type="entry name" value="NAD(P)-bd_dom_sf"/>
</dbReference>
<name>A0A7C9BHT4_9BACT</name>
<evidence type="ECO:0000256" key="6">
    <source>
        <dbReference type="PIRSR" id="PIRSR000185-3"/>
    </source>
</evidence>
<dbReference type="FunFam" id="3.40.50.720:FF:000100">
    <property type="entry name" value="Glutamate dehydrogenase 1, mitochondrial"/>
    <property type="match status" value="1"/>
</dbReference>
<gene>
    <name evidence="9" type="ORF">GBK04_15620</name>
</gene>
<sequence length="474" mass="51813">MSDHLEEGKKFLDTVMHYYDKAAQHTGLSSGLIERIRHCNSTYKVIFPVEVDGEIHNIEGIRVQHSNHKLPTKGGIRYSTEVSEDEVKALATLMTFKCAVVNVPFGGAKGGVKIDPRQSSPEMLEKVTRRFAAELIKKNLIGPAVDVPAPDYGTGGREMGWIADTYMTFKFGDTNAQGCVTGKPVGIGGIRGRTEATGLGVFFGLREFFKFEDDVKKLGLTTGLKDKTVIIQGFGNVGFHTAKFLHEEGAKIIGIAEYDGGVYNENGINIGALDEHRKATKSVTKFPGATDIADSRSMLNMPCDILIPAALENQINEENANSIKAKVIAEAANGPVTMQAEEILLSKGIVIIPDLYLNAGGVTVSYFEWLKNISNVRFGRMGKRADEKSFEKIIGSVETLTGKKLDAENRADITHGSDEEDIVRSGLEDTMIDAYHEMRNALVAKPELGDLRTAAFYVSIQKIALSYQMLGIFP</sequence>
<dbReference type="PIRSF" id="PIRSF000185">
    <property type="entry name" value="Glu_DH"/>
    <property type="match status" value="1"/>
</dbReference>
<dbReference type="InterPro" id="IPR014362">
    <property type="entry name" value="Glu_DH"/>
</dbReference>
<accession>A0A7C9BHT4</accession>
<comment type="caution">
    <text evidence="9">The sequence shown here is derived from an EMBL/GenBank/DDBJ whole genome shotgun (WGS) entry which is preliminary data.</text>
</comment>
<dbReference type="Pfam" id="PF02812">
    <property type="entry name" value="ELFV_dehydrog_N"/>
    <property type="match status" value="1"/>
</dbReference>
<dbReference type="GO" id="GO:0004352">
    <property type="term" value="F:glutamate dehydrogenase (NAD+) activity"/>
    <property type="evidence" value="ECO:0007669"/>
    <property type="project" value="TreeGrafter"/>
</dbReference>
<keyword evidence="2 3" id="KW-0560">Oxidoreductase</keyword>
<feature type="binding site" evidence="5">
    <location>
        <position position="73"/>
    </location>
    <ligand>
        <name>substrate</name>
    </ligand>
</feature>
<dbReference type="Proteomes" id="UP000479293">
    <property type="component" value="Unassembled WGS sequence"/>
</dbReference>
<proteinExistence type="inferred from homology"/>
<feature type="binding site" evidence="5">
    <location>
        <position position="197"/>
    </location>
    <ligand>
        <name>NAD(+)</name>
        <dbReference type="ChEBI" id="CHEBI:57540"/>
    </ligand>
</feature>
<feature type="binding site" evidence="5">
    <location>
        <position position="236"/>
    </location>
    <ligand>
        <name>NAD(+)</name>
        <dbReference type="ChEBI" id="CHEBI:57540"/>
    </ligand>
</feature>
<dbReference type="CDD" id="cd01076">
    <property type="entry name" value="NAD_bind_1_Glu_DH"/>
    <property type="match status" value="1"/>
</dbReference>
<evidence type="ECO:0000313" key="10">
    <source>
        <dbReference type="Proteomes" id="UP000479293"/>
    </source>
</evidence>
<evidence type="ECO:0000256" key="3">
    <source>
        <dbReference type="PIRNR" id="PIRNR000185"/>
    </source>
</evidence>
<feature type="binding site" evidence="5">
    <location>
        <position position="365"/>
    </location>
    <ligand>
        <name>substrate</name>
    </ligand>
</feature>
<dbReference type="SMART" id="SM00839">
    <property type="entry name" value="ELFV_dehydrog"/>
    <property type="match status" value="1"/>
</dbReference>
<dbReference type="RefSeq" id="WP_152761217.1">
    <property type="nucleotide sequence ID" value="NZ_WHLY01000002.1"/>
</dbReference>
<dbReference type="PANTHER" id="PTHR11606">
    <property type="entry name" value="GLUTAMATE DEHYDROGENASE"/>
    <property type="match status" value="1"/>
</dbReference>
<comment type="similarity">
    <text evidence="1 3 7">Belongs to the Glu/Leu/Phe/Val dehydrogenases family.</text>
</comment>
<dbReference type="PROSITE" id="PS00074">
    <property type="entry name" value="GLFV_DEHYDROGENASE"/>
    <property type="match status" value="1"/>
</dbReference>
<dbReference type="InterPro" id="IPR006097">
    <property type="entry name" value="Glu/Leu/Phe/Val/Trp_DH_dimer"/>
</dbReference>
<evidence type="ECO:0000256" key="2">
    <source>
        <dbReference type="ARBA" id="ARBA00023002"/>
    </source>
</evidence>
<dbReference type="Gene3D" id="3.40.50.10860">
    <property type="entry name" value="Leucine Dehydrogenase, chain A, domain 1"/>
    <property type="match status" value="1"/>
</dbReference>
<dbReference type="PRINTS" id="PR00082">
    <property type="entry name" value="GLFDHDRGNASE"/>
</dbReference>
<feature type="binding site" evidence="5">
    <location>
        <position position="97"/>
    </location>
    <ligand>
        <name>substrate</name>
    </ligand>
</feature>
<dbReference type="SUPFAM" id="SSF53223">
    <property type="entry name" value="Aminoacid dehydrogenase-like, N-terminal domain"/>
    <property type="match status" value="1"/>
</dbReference>
<dbReference type="InterPro" id="IPR046346">
    <property type="entry name" value="Aminoacid_DH-like_N_sf"/>
</dbReference>
<dbReference type="GO" id="GO:0000166">
    <property type="term" value="F:nucleotide binding"/>
    <property type="evidence" value="ECO:0007669"/>
    <property type="project" value="UniProtKB-KW"/>
</dbReference>
<dbReference type="AlphaFoldDB" id="A0A7C9BHT4"/>
<dbReference type="EMBL" id="WHLY01000002">
    <property type="protein sequence ID" value="MPR34743.1"/>
    <property type="molecule type" value="Genomic_DNA"/>
</dbReference>
<feature type="active site" description="Proton donor" evidence="4">
    <location>
        <position position="109"/>
    </location>
</feature>
<evidence type="ECO:0000256" key="1">
    <source>
        <dbReference type="ARBA" id="ARBA00006382"/>
    </source>
</evidence>
<evidence type="ECO:0000259" key="8">
    <source>
        <dbReference type="SMART" id="SM00839"/>
    </source>
</evidence>
<evidence type="ECO:0000256" key="5">
    <source>
        <dbReference type="PIRSR" id="PIRSR000185-2"/>
    </source>
</evidence>
<dbReference type="Gene3D" id="3.40.50.720">
    <property type="entry name" value="NAD(P)-binding Rossmann-like Domain"/>
    <property type="match status" value="1"/>
</dbReference>
<reference evidence="9 10" key="1">
    <citation type="submission" date="2019-10" db="EMBL/GenBank/DDBJ databases">
        <title>Draft Genome Sequence of Cytophagaceae sp. SJW1-29.</title>
        <authorList>
            <person name="Choi A."/>
        </authorList>
    </citation>
    <scope>NUCLEOTIDE SEQUENCE [LARGE SCALE GENOMIC DNA]</scope>
    <source>
        <strain evidence="9 10">SJW1-29</strain>
    </source>
</reference>
<keyword evidence="10" id="KW-1185">Reference proteome</keyword>
<dbReference type="InterPro" id="IPR006095">
    <property type="entry name" value="Glu/Leu/Phe/Val/Trp_DH"/>
</dbReference>
<dbReference type="PANTHER" id="PTHR11606:SF13">
    <property type="entry name" value="GLUTAMATE DEHYDROGENASE 1, MITOCHONDRIAL"/>
    <property type="match status" value="1"/>
</dbReference>
<dbReference type="InterPro" id="IPR033922">
    <property type="entry name" value="NAD_bind_Glu_DH"/>
</dbReference>
<evidence type="ECO:0000256" key="4">
    <source>
        <dbReference type="PIRSR" id="PIRSR000185-1"/>
    </source>
</evidence>
<dbReference type="InterPro" id="IPR006096">
    <property type="entry name" value="Glu/Leu/Phe/Val/Trp_DH_C"/>
</dbReference>
<dbReference type="InterPro" id="IPR033524">
    <property type="entry name" value="Glu/Leu/Phe/Val_DH_AS"/>
</dbReference>
<organism evidence="9 10">
    <name type="scientific">Salmonirosea aquatica</name>
    <dbReference type="NCBI Taxonomy" id="2654236"/>
    <lineage>
        <taxon>Bacteria</taxon>
        <taxon>Pseudomonadati</taxon>
        <taxon>Bacteroidota</taxon>
        <taxon>Cytophagia</taxon>
        <taxon>Cytophagales</taxon>
        <taxon>Spirosomataceae</taxon>
        <taxon>Salmonirosea</taxon>
    </lineage>
</organism>
<keyword evidence="5" id="KW-0520">NAD</keyword>
<dbReference type="SUPFAM" id="SSF51735">
    <property type="entry name" value="NAD(P)-binding Rossmann-fold domains"/>
    <property type="match status" value="1"/>
</dbReference>
<protein>
    <recommendedName>
        <fullName evidence="3">Glutamate dehydrogenase</fullName>
    </recommendedName>
</protein>
<feature type="domain" description="Glutamate/phenylalanine/leucine/valine/L-tryptophan dehydrogenase C-terminal" evidence="8">
    <location>
        <begin position="190"/>
        <end position="471"/>
    </location>
</feature>
<evidence type="ECO:0000313" key="9">
    <source>
        <dbReference type="EMBL" id="MPR34743.1"/>
    </source>
</evidence>
<dbReference type="GO" id="GO:0006538">
    <property type="term" value="P:L-glutamate catabolic process"/>
    <property type="evidence" value="ECO:0007669"/>
    <property type="project" value="TreeGrafter"/>
</dbReference>
<keyword evidence="5" id="KW-0547">Nucleotide-binding</keyword>